<dbReference type="EMBL" id="NHTK01006119">
    <property type="protein sequence ID" value="PPQ63536.1"/>
    <property type="molecule type" value="Genomic_DNA"/>
</dbReference>
<organism evidence="2 3">
    <name type="scientific">Panaeolus cyanescens</name>
    <dbReference type="NCBI Taxonomy" id="181874"/>
    <lineage>
        <taxon>Eukaryota</taxon>
        <taxon>Fungi</taxon>
        <taxon>Dikarya</taxon>
        <taxon>Basidiomycota</taxon>
        <taxon>Agaricomycotina</taxon>
        <taxon>Agaricomycetes</taxon>
        <taxon>Agaricomycetidae</taxon>
        <taxon>Agaricales</taxon>
        <taxon>Agaricineae</taxon>
        <taxon>Galeropsidaceae</taxon>
        <taxon>Panaeolus</taxon>
    </lineage>
</organism>
<dbReference type="InParanoid" id="A0A409V9U1"/>
<dbReference type="FunCoup" id="A0A409V9U1">
    <property type="interactions" value="192"/>
</dbReference>
<keyword evidence="3" id="KW-1185">Reference proteome</keyword>
<proteinExistence type="predicted"/>
<comment type="caution">
    <text evidence="2">The sequence shown here is derived from an EMBL/GenBank/DDBJ whole genome shotgun (WGS) entry which is preliminary data.</text>
</comment>
<protein>
    <recommendedName>
        <fullName evidence="1">Phosphoribulokinase/uridine kinase domain-containing protein</fullName>
    </recommendedName>
</protein>
<dbReference type="Gene3D" id="3.40.50.300">
    <property type="entry name" value="P-loop containing nucleotide triphosphate hydrolases"/>
    <property type="match status" value="1"/>
</dbReference>
<dbReference type="AlphaFoldDB" id="A0A409V9U1"/>
<dbReference type="Pfam" id="PF00485">
    <property type="entry name" value="PRK"/>
    <property type="match status" value="1"/>
</dbReference>
<dbReference type="Proteomes" id="UP000284842">
    <property type="component" value="Unassembled WGS sequence"/>
</dbReference>
<sequence length="237" mass="27244">MQSQIEELAEFLIRKLQTIPHNQRLIVGIAGIPASGKSTISHRLVERLNELLPQTIDSTTKEAVFVGLDGWHYSRASLDAFPDPRLAHERRGAHWTFDGEGYAQFFKDLRRNIDETTSPIPFPTFAHHIKDPAPSPHPITSKHRLIIIEGLHLLLSFAPWKEPAELLDERWFVEVDQEQARKRLVRRHVETGICSTEEEAQHRWETNDHPNGLHTLENMVPPTRIIPNLDEVLEIPN</sequence>
<evidence type="ECO:0000313" key="3">
    <source>
        <dbReference type="Proteomes" id="UP000284842"/>
    </source>
</evidence>
<accession>A0A409V9U1</accession>
<dbReference type="PANTHER" id="PTHR10285">
    <property type="entry name" value="URIDINE KINASE"/>
    <property type="match status" value="1"/>
</dbReference>
<reference evidence="2 3" key="1">
    <citation type="journal article" date="2018" name="Evol. Lett.">
        <title>Horizontal gene cluster transfer increased hallucinogenic mushroom diversity.</title>
        <authorList>
            <person name="Reynolds H.T."/>
            <person name="Vijayakumar V."/>
            <person name="Gluck-Thaler E."/>
            <person name="Korotkin H.B."/>
            <person name="Matheny P.B."/>
            <person name="Slot J.C."/>
        </authorList>
    </citation>
    <scope>NUCLEOTIDE SEQUENCE [LARGE SCALE GENOMIC DNA]</scope>
    <source>
        <strain evidence="2 3">2629</strain>
    </source>
</reference>
<dbReference type="STRING" id="181874.A0A409V9U1"/>
<evidence type="ECO:0000259" key="1">
    <source>
        <dbReference type="Pfam" id="PF00485"/>
    </source>
</evidence>
<gene>
    <name evidence="2" type="ORF">CVT24_004766</name>
</gene>
<feature type="domain" description="Phosphoribulokinase/uridine kinase" evidence="1">
    <location>
        <begin position="26"/>
        <end position="178"/>
    </location>
</feature>
<dbReference type="OrthoDB" id="6362633at2759"/>
<dbReference type="GO" id="GO:0016301">
    <property type="term" value="F:kinase activity"/>
    <property type="evidence" value="ECO:0007669"/>
    <property type="project" value="InterPro"/>
</dbReference>
<dbReference type="InterPro" id="IPR027417">
    <property type="entry name" value="P-loop_NTPase"/>
</dbReference>
<evidence type="ECO:0000313" key="2">
    <source>
        <dbReference type="EMBL" id="PPQ63536.1"/>
    </source>
</evidence>
<dbReference type="SUPFAM" id="SSF52540">
    <property type="entry name" value="P-loop containing nucleoside triphosphate hydrolases"/>
    <property type="match status" value="1"/>
</dbReference>
<name>A0A409V9U1_9AGAR</name>
<dbReference type="GO" id="GO:0005524">
    <property type="term" value="F:ATP binding"/>
    <property type="evidence" value="ECO:0007669"/>
    <property type="project" value="InterPro"/>
</dbReference>
<dbReference type="InterPro" id="IPR006083">
    <property type="entry name" value="PRK/URK"/>
</dbReference>